<evidence type="ECO:0000256" key="9">
    <source>
        <dbReference type="RuleBase" id="RU003815"/>
    </source>
</evidence>
<dbReference type="EMBL" id="JAFBMS010000053">
    <property type="protein sequence ID" value="KAG9339427.1"/>
    <property type="molecule type" value="Genomic_DNA"/>
</dbReference>
<keyword evidence="3" id="KW-0809">Transit peptide</keyword>
<comment type="similarity">
    <text evidence="2 9">Belongs to the universal ribosomal protein uS9 family.</text>
</comment>
<organism evidence="11 12">
    <name type="scientific">Albula glossodonta</name>
    <name type="common">roundjaw bonefish</name>
    <dbReference type="NCBI Taxonomy" id="121402"/>
    <lineage>
        <taxon>Eukaryota</taxon>
        <taxon>Metazoa</taxon>
        <taxon>Chordata</taxon>
        <taxon>Craniata</taxon>
        <taxon>Vertebrata</taxon>
        <taxon>Euteleostomi</taxon>
        <taxon>Actinopterygii</taxon>
        <taxon>Neopterygii</taxon>
        <taxon>Teleostei</taxon>
        <taxon>Albuliformes</taxon>
        <taxon>Albulidae</taxon>
        <taxon>Albula</taxon>
    </lineage>
</organism>
<dbReference type="OrthoDB" id="10254627at2759"/>
<evidence type="ECO:0000256" key="1">
    <source>
        <dbReference type="ARBA" id="ARBA00004173"/>
    </source>
</evidence>
<keyword evidence="6 9" id="KW-0687">Ribonucleoprotein</keyword>
<dbReference type="GO" id="GO:0005743">
    <property type="term" value="C:mitochondrial inner membrane"/>
    <property type="evidence" value="ECO:0007669"/>
    <property type="project" value="UniProtKB-ARBA"/>
</dbReference>
<dbReference type="Gene3D" id="3.30.230.10">
    <property type="match status" value="1"/>
</dbReference>
<dbReference type="GO" id="GO:0003723">
    <property type="term" value="F:RNA binding"/>
    <property type="evidence" value="ECO:0007669"/>
    <property type="project" value="TreeGrafter"/>
</dbReference>
<name>A0A8T2NSV1_9TELE</name>
<dbReference type="InterPro" id="IPR020574">
    <property type="entry name" value="Ribosomal_uS9_CS"/>
</dbReference>
<evidence type="ECO:0000256" key="4">
    <source>
        <dbReference type="ARBA" id="ARBA00022980"/>
    </source>
</evidence>
<evidence type="ECO:0000256" key="3">
    <source>
        <dbReference type="ARBA" id="ARBA00022946"/>
    </source>
</evidence>
<gene>
    <name evidence="11" type="ORF">JZ751_023564</name>
</gene>
<evidence type="ECO:0000313" key="11">
    <source>
        <dbReference type="EMBL" id="KAG9339427.1"/>
    </source>
</evidence>
<keyword evidence="12" id="KW-1185">Reference proteome</keyword>
<dbReference type="PROSITE" id="PS00360">
    <property type="entry name" value="RIBOSOMAL_S9"/>
    <property type="match status" value="1"/>
</dbReference>
<reference evidence="11" key="1">
    <citation type="thesis" date="2021" institute="BYU ScholarsArchive" country="Provo, UT, USA">
        <title>Applications of and Algorithms for Genome Assembly and Genomic Analyses with an Emphasis on Marine Teleosts.</title>
        <authorList>
            <person name="Pickett B.D."/>
        </authorList>
    </citation>
    <scope>NUCLEOTIDE SEQUENCE</scope>
    <source>
        <strain evidence="11">HI-2016</strain>
    </source>
</reference>
<dbReference type="PANTHER" id="PTHR21569:SF1">
    <property type="entry name" value="SMALL RIBOSOMAL SUBUNIT PROTEIN US9M"/>
    <property type="match status" value="1"/>
</dbReference>
<accession>A0A8T2NSV1</accession>
<keyword evidence="4 9" id="KW-0689">Ribosomal protein</keyword>
<dbReference type="FunFam" id="3.30.230.10:FF:000035">
    <property type="entry name" value="28S ribosomal protein S9, mitochondrial"/>
    <property type="match status" value="1"/>
</dbReference>
<comment type="caution">
    <text evidence="11">The sequence shown here is derived from an EMBL/GenBank/DDBJ whole genome shotgun (WGS) entry which is preliminary data.</text>
</comment>
<evidence type="ECO:0000256" key="6">
    <source>
        <dbReference type="ARBA" id="ARBA00023274"/>
    </source>
</evidence>
<dbReference type="AlphaFoldDB" id="A0A8T2NSV1"/>
<evidence type="ECO:0000256" key="10">
    <source>
        <dbReference type="SAM" id="MobiDB-lite"/>
    </source>
</evidence>
<evidence type="ECO:0000256" key="2">
    <source>
        <dbReference type="ARBA" id="ARBA00005251"/>
    </source>
</evidence>
<dbReference type="InterPro" id="IPR000754">
    <property type="entry name" value="Ribosomal_uS9"/>
</dbReference>
<comment type="subcellular location">
    <subcellularLocation>
        <location evidence="1">Mitochondrion</location>
    </subcellularLocation>
</comment>
<evidence type="ECO:0000313" key="12">
    <source>
        <dbReference type="Proteomes" id="UP000824540"/>
    </source>
</evidence>
<dbReference type="GO" id="GO:0006412">
    <property type="term" value="P:translation"/>
    <property type="evidence" value="ECO:0007669"/>
    <property type="project" value="InterPro"/>
</dbReference>
<dbReference type="Proteomes" id="UP000824540">
    <property type="component" value="Unassembled WGS sequence"/>
</dbReference>
<sequence length="497" mass="55424">MFMLPPLLTASFHPKAEPCGLNRLGFLGVSNGYPPSNSGVPLFSPLLLGGARRQSQRPVPAPSAPLIQSPPSFDCLFRQCSFLFSQSHLDTVSASLLMPATPLIPRTPRTLPCPCSQPPVGGSMLSIPSAGSQGRGADISRACAHLLGRQICTSSALPQKNLAAAGPEKFTEEFIKKQIEEFKIGKRHLANMMGEDPENFTQEDIDRSIAYLFPSGLFDKRARPLMKHPDEIFPKQKAVQWGEDGRPFHFLFYTGKQAYFSLMHETFGKLLAVEKHQDRLRSKGLPTQDPKQLSLTGSRWLQKEELEELLVEAISDHDYSRFLQLMERLLALPCCSVEEEFILKFRRQLDVQSSKQVIQELQHDEKGVAFASAEGRRKSSKATAVVRDIASMKILVNGVDYLNYFPVVQDRQQLLFPLQFLGRLGRHSLECSVSGGGHSAQAGALRLAISRALLSFVSESEREEMRQAGLLTSDPRVKERKKPGQEGARRKFAWVKR</sequence>
<evidence type="ECO:0000256" key="7">
    <source>
        <dbReference type="ARBA" id="ARBA00039318"/>
    </source>
</evidence>
<dbReference type="PANTHER" id="PTHR21569">
    <property type="entry name" value="RIBOSOMAL PROTEIN S9"/>
    <property type="match status" value="1"/>
</dbReference>
<evidence type="ECO:0000256" key="5">
    <source>
        <dbReference type="ARBA" id="ARBA00023128"/>
    </source>
</evidence>
<dbReference type="GO" id="GO:0003735">
    <property type="term" value="F:structural constituent of ribosome"/>
    <property type="evidence" value="ECO:0007669"/>
    <property type="project" value="InterPro"/>
</dbReference>
<dbReference type="Pfam" id="PF00380">
    <property type="entry name" value="Ribosomal_S9"/>
    <property type="match status" value="1"/>
</dbReference>
<dbReference type="GO" id="GO:0005763">
    <property type="term" value="C:mitochondrial small ribosomal subunit"/>
    <property type="evidence" value="ECO:0007669"/>
    <property type="project" value="TreeGrafter"/>
</dbReference>
<protein>
    <recommendedName>
        <fullName evidence="7">Small ribosomal subunit protein uS9m</fullName>
    </recommendedName>
    <alternativeName>
        <fullName evidence="8">28S ribosomal protein S9, mitochondrial</fullName>
    </alternativeName>
</protein>
<keyword evidence="5" id="KW-0496">Mitochondrion</keyword>
<dbReference type="InterPro" id="IPR020568">
    <property type="entry name" value="Ribosomal_Su5_D2-typ_SF"/>
</dbReference>
<proteinExistence type="inferred from homology"/>
<evidence type="ECO:0000256" key="8">
    <source>
        <dbReference type="ARBA" id="ARBA00076042"/>
    </source>
</evidence>
<dbReference type="SUPFAM" id="SSF54211">
    <property type="entry name" value="Ribosomal protein S5 domain 2-like"/>
    <property type="match status" value="1"/>
</dbReference>
<dbReference type="InterPro" id="IPR014721">
    <property type="entry name" value="Ribsml_uS5_D2-typ_fold_subgr"/>
</dbReference>
<feature type="region of interest" description="Disordered" evidence="10">
    <location>
        <begin position="466"/>
        <end position="497"/>
    </location>
</feature>